<gene>
    <name evidence="1" type="ORF">J4G33_15375</name>
</gene>
<dbReference type="Proteomes" id="UP000664209">
    <property type="component" value="Unassembled WGS sequence"/>
</dbReference>
<keyword evidence="2" id="KW-1185">Reference proteome</keyword>
<dbReference type="RefSeq" id="WP_208056863.1">
    <property type="nucleotide sequence ID" value="NZ_JAGEMK010000010.1"/>
</dbReference>
<reference evidence="1" key="1">
    <citation type="submission" date="2021-03" db="EMBL/GenBank/DDBJ databases">
        <title>Actinotalea soli sp. nov., isolated from soil.</title>
        <authorList>
            <person name="Ping W."/>
            <person name="Zhang J."/>
        </authorList>
    </citation>
    <scope>NUCLEOTIDE SEQUENCE</scope>
    <source>
        <strain evidence="1">BY-33</strain>
    </source>
</reference>
<name>A0A939RT16_9CELL</name>
<evidence type="ECO:0000313" key="2">
    <source>
        <dbReference type="Proteomes" id="UP000664209"/>
    </source>
</evidence>
<proteinExistence type="predicted"/>
<dbReference type="AlphaFoldDB" id="A0A939RT16"/>
<protein>
    <submittedName>
        <fullName evidence="1">Uncharacterized protein</fullName>
    </submittedName>
</protein>
<organism evidence="1 2">
    <name type="scientific">Actinotalea soli</name>
    <dbReference type="NCBI Taxonomy" id="2819234"/>
    <lineage>
        <taxon>Bacteria</taxon>
        <taxon>Bacillati</taxon>
        <taxon>Actinomycetota</taxon>
        <taxon>Actinomycetes</taxon>
        <taxon>Micrococcales</taxon>
        <taxon>Cellulomonadaceae</taxon>
        <taxon>Actinotalea</taxon>
    </lineage>
</organism>
<dbReference type="EMBL" id="JAGEMK010000010">
    <property type="protein sequence ID" value="MBO1753187.1"/>
    <property type="molecule type" value="Genomic_DNA"/>
</dbReference>
<evidence type="ECO:0000313" key="1">
    <source>
        <dbReference type="EMBL" id="MBO1753187.1"/>
    </source>
</evidence>
<comment type="caution">
    <text evidence="1">The sequence shown here is derived from an EMBL/GenBank/DDBJ whole genome shotgun (WGS) entry which is preliminary data.</text>
</comment>
<accession>A0A939RT16</accession>
<sequence>MTEGNRTLLVQTVSDSGGDAAIEGDLGLNDQGCFGLAGAEGQVTVAIWPQGFDLTSDGQVRTAQGTVLEVGAPISGGGGFVAFESGYPDLASRCLPDADASAAEVVVLASVE</sequence>